<proteinExistence type="predicted"/>
<sequence>MKAILKSIHSPDVDFDKFWPDEADDFGFLLQAMIGPEEDDSFQSFDMQICTPKWLISNYSSEGLVFGRHMIIVFDYDVDLIISKIEEYCGKCVGREWAELEEKIGRIGKSEFEDYISYQGQGS</sequence>
<organism evidence="1 2">
    <name type="scientific">Motilimonas cestriensis</name>
    <dbReference type="NCBI Taxonomy" id="2742685"/>
    <lineage>
        <taxon>Bacteria</taxon>
        <taxon>Pseudomonadati</taxon>
        <taxon>Pseudomonadota</taxon>
        <taxon>Gammaproteobacteria</taxon>
        <taxon>Alteromonadales</taxon>
        <taxon>Alteromonadales genera incertae sedis</taxon>
        <taxon>Motilimonas</taxon>
    </lineage>
</organism>
<comment type="caution">
    <text evidence="1">The sequence shown here is derived from an EMBL/GenBank/DDBJ whole genome shotgun (WGS) entry which is preliminary data.</text>
</comment>
<dbReference type="EMBL" id="JAIMJA010000010">
    <property type="protein sequence ID" value="MCE2595463.1"/>
    <property type="molecule type" value="Genomic_DNA"/>
</dbReference>
<evidence type="ECO:0000313" key="2">
    <source>
        <dbReference type="Proteomes" id="UP001201273"/>
    </source>
</evidence>
<evidence type="ECO:0000313" key="1">
    <source>
        <dbReference type="EMBL" id="MCE2595463.1"/>
    </source>
</evidence>
<keyword evidence="2" id="KW-1185">Reference proteome</keyword>
<gene>
    <name evidence="1" type="ORF">K6Y31_11605</name>
</gene>
<accession>A0ABS8WB40</accession>
<protein>
    <submittedName>
        <fullName evidence="1">Immunity 8 family protein</fullName>
    </submittedName>
</protein>
<dbReference type="RefSeq" id="WP_232800299.1">
    <property type="nucleotide sequence ID" value="NZ_JAIMJA010000010.1"/>
</dbReference>
<name>A0ABS8WB40_9GAMM</name>
<dbReference type="Proteomes" id="UP001201273">
    <property type="component" value="Unassembled WGS sequence"/>
</dbReference>
<reference evidence="1 2" key="1">
    <citation type="journal article" date="2022" name="Environ. Microbiol. Rep.">
        <title>Eco-phylogenetic analyses reveal divergent evolution of vitamin B12 metabolism in the marine bacterial family 'Psychromonadaceae'.</title>
        <authorList>
            <person name="Jin X."/>
            <person name="Yang Y."/>
            <person name="Cao H."/>
            <person name="Gao B."/>
            <person name="Zhao Z."/>
        </authorList>
    </citation>
    <scope>NUCLEOTIDE SEQUENCE [LARGE SCALE GENOMIC DNA]</scope>
    <source>
        <strain evidence="1 2">MKS20</strain>
    </source>
</reference>
<dbReference type="InterPro" id="IPR028964">
    <property type="entry name" value="Imm8"/>
</dbReference>
<dbReference type="Pfam" id="PF15586">
    <property type="entry name" value="Imm8"/>
    <property type="match status" value="1"/>
</dbReference>